<evidence type="ECO:0000259" key="1">
    <source>
        <dbReference type="Pfam" id="PF05551"/>
    </source>
</evidence>
<protein>
    <recommendedName>
        <fullName evidence="1">Zinc-binding loop region of homing endonuclease domain-containing protein</fullName>
    </recommendedName>
</protein>
<accession>A0ABD0LKS5</accession>
<proteinExistence type="predicted"/>
<dbReference type="SUPFAM" id="SSF54060">
    <property type="entry name" value="His-Me finger endonucleases"/>
    <property type="match status" value="1"/>
</dbReference>
<name>A0ABD0LKS5_9CAEN</name>
<feature type="domain" description="Zinc-binding loop region of homing endonuclease" evidence="1">
    <location>
        <begin position="69"/>
        <end position="121"/>
    </location>
</feature>
<keyword evidence="3" id="KW-1185">Reference proteome</keyword>
<dbReference type="Gene3D" id="3.90.75.10">
    <property type="entry name" value="Homing Intron 3 (I-ppo) Encoded Endonuclease, Chain A"/>
    <property type="match status" value="1"/>
</dbReference>
<dbReference type="Proteomes" id="UP001519460">
    <property type="component" value="Unassembled WGS sequence"/>
</dbReference>
<organism evidence="2 3">
    <name type="scientific">Batillaria attramentaria</name>
    <dbReference type="NCBI Taxonomy" id="370345"/>
    <lineage>
        <taxon>Eukaryota</taxon>
        <taxon>Metazoa</taxon>
        <taxon>Spiralia</taxon>
        <taxon>Lophotrochozoa</taxon>
        <taxon>Mollusca</taxon>
        <taxon>Gastropoda</taxon>
        <taxon>Caenogastropoda</taxon>
        <taxon>Sorbeoconcha</taxon>
        <taxon>Cerithioidea</taxon>
        <taxon>Batillariidae</taxon>
        <taxon>Batillaria</taxon>
    </lineage>
</organism>
<dbReference type="AlphaFoldDB" id="A0ABD0LKS5"/>
<comment type="caution">
    <text evidence="2">The sequence shown here is derived from an EMBL/GenBank/DDBJ whole genome shotgun (WGS) entry which is preliminary data.</text>
</comment>
<dbReference type="InterPro" id="IPR008704">
    <property type="entry name" value="Endonuclease_Zinc-binding_loop"/>
</dbReference>
<evidence type="ECO:0000313" key="3">
    <source>
        <dbReference type="Proteomes" id="UP001519460"/>
    </source>
</evidence>
<dbReference type="InterPro" id="IPR044925">
    <property type="entry name" value="His-Me_finger_sf"/>
</dbReference>
<evidence type="ECO:0000313" key="2">
    <source>
        <dbReference type="EMBL" id="KAK7500134.1"/>
    </source>
</evidence>
<reference evidence="2 3" key="1">
    <citation type="journal article" date="2023" name="Sci. Data">
        <title>Genome assembly of the Korean intertidal mud-creeper Batillaria attramentaria.</title>
        <authorList>
            <person name="Patra A.K."/>
            <person name="Ho P.T."/>
            <person name="Jun S."/>
            <person name="Lee S.J."/>
            <person name="Kim Y."/>
            <person name="Won Y.J."/>
        </authorList>
    </citation>
    <scope>NUCLEOTIDE SEQUENCE [LARGE SCALE GENOMIC DNA]</scope>
    <source>
        <strain evidence="2">Wonlab-2016</strain>
    </source>
</reference>
<gene>
    <name evidence="2" type="ORF">BaRGS_00008681</name>
</gene>
<dbReference type="InterPro" id="IPR044930">
    <property type="entry name" value="Homing_endonuclease_His-Me"/>
</dbReference>
<dbReference type="Pfam" id="PF05551">
    <property type="entry name" value="zf-His_Me_endon"/>
    <property type="match status" value="1"/>
</dbReference>
<sequence>MKSYRNAVFWADNQNGRSDSRAVLVAKDKPESRRCTSCERAVFFLFGGPPDLHGYSRIGYRDPSSGQVKTVTAHRASWITHFGLNSVGPQLEVSHRCHNKTCVRIDHLSLEPAKPSQSRQEALCGVSSLFWTWALPTMSPGPQILNR</sequence>
<dbReference type="EMBL" id="JACVVK020000039">
    <property type="protein sequence ID" value="KAK7500134.1"/>
    <property type="molecule type" value="Genomic_DNA"/>
</dbReference>